<sequence length="67" mass="7513">MKLDPVGPPTGYRRARRYASQMLELRLQGYTFEAIREALADAGVNVSNSTVQREVARLRHANIGSRP</sequence>
<evidence type="ECO:0000313" key="1">
    <source>
        <dbReference type="EMBL" id="MCE4538523.1"/>
    </source>
</evidence>
<accession>A0ABS8XFH6</accession>
<dbReference type="RefSeq" id="WP_233392953.1">
    <property type="nucleotide sequence ID" value="NZ_JAJTWT010000005.1"/>
</dbReference>
<evidence type="ECO:0000313" key="2">
    <source>
        <dbReference type="Proteomes" id="UP001201463"/>
    </source>
</evidence>
<reference evidence="1 2" key="1">
    <citation type="submission" date="2021-12" db="EMBL/GenBank/DDBJ databases">
        <title>Genome seq of p7.</title>
        <authorList>
            <person name="Seo T."/>
        </authorList>
    </citation>
    <scope>NUCLEOTIDE SEQUENCE [LARGE SCALE GENOMIC DNA]</scope>
    <source>
        <strain evidence="1 2">P7</strain>
    </source>
</reference>
<organism evidence="1 2">
    <name type="scientific">Pelomonas caseinilytica</name>
    <dbReference type="NCBI Taxonomy" id="2906763"/>
    <lineage>
        <taxon>Bacteria</taxon>
        <taxon>Pseudomonadati</taxon>
        <taxon>Pseudomonadota</taxon>
        <taxon>Betaproteobacteria</taxon>
        <taxon>Burkholderiales</taxon>
        <taxon>Sphaerotilaceae</taxon>
        <taxon>Roseateles</taxon>
    </lineage>
</organism>
<dbReference type="EMBL" id="JAJTWT010000005">
    <property type="protein sequence ID" value="MCE4538523.1"/>
    <property type="molecule type" value="Genomic_DNA"/>
</dbReference>
<proteinExistence type="predicted"/>
<gene>
    <name evidence="1" type="ORF">LXT12_14820</name>
</gene>
<protein>
    <recommendedName>
        <fullName evidence="3">Homeodomain-like domain-containing protein</fullName>
    </recommendedName>
</protein>
<dbReference type="Proteomes" id="UP001201463">
    <property type="component" value="Unassembled WGS sequence"/>
</dbReference>
<keyword evidence="2" id="KW-1185">Reference proteome</keyword>
<name>A0ABS8XFH6_9BURK</name>
<evidence type="ECO:0008006" key="3">
    <source>
        <dbReference type="Google" id="ProtNLM"/>
    </source>
</evidence>
<comment type="caution">
    <text evidence="1">The sequence shown here is derived from an EMBL/GenBank/DDBJ whole genome shotgun (WGS) entry which is preliminary data.</text>
</comment>